<dbReference type="InParanoid" id="A0A7N2LHT4"/>
<protein>
    <submittedName>
        <fullName evidence="1">Uncharacterized protein</fullName>
    </submittedName>
</protein>
<dbReference type="Proteomes" id="UP000594261">
    <property type="component" value="Chromosome 4"/>
</dbReference>
<name>A0A7N2LHT4_QUELO</name>
<proteinExistence type="predicted"/>
<reference evidence="1" key="2">
    <citation type="submission" date="2021-01" db="UniProtKB">
        <authorList>
            <consortium name="EnsemblPlants"/>
        </authorList>
    </citation>
    <scope>IDENTIFICATION</scope>
</reference>
<sequence>MFLMLEGPSVEISTWFYEIVTSSCPPHRYGDLERDSHLFAVHFPALTASVVRLTGAVCSWVSLVSVAIDIGISSKNLMLDFRLMGYYLTAFESCGARLYAASSALFPDSAASSALFPDSAASSVLLPALFPVLLFSIDVLVFAGNTLSGLLFSSHRWCFCSHHSSFHHCPFLAFLSVISEASHHDLRVALDHGILELTLSLLLLLCRISSSSSRFICVYTPS</sequence>
<keyword evidence="2" id="KW-1185">Reference proteome</keyword>
<dbReference type="EnsemblPlants" id="QL04p046258:mrna">
    <property type="protein sequence ID" value="QL04p046258:mrna"/>
    <property type="gene ID" value="QL04p046258"/>
</dbReference>
<dbReference type="AlphaFoldDB" id="A0A7N2LHT4"/>
<dbReference type="Gramene" id="QL04p046258:mrna">
    <property type="protein sequence ID" value="QL04p046258:mrna"/>
    <property type="gene ID" value="QL04p046258"/>
</dbReference>
<evidence type="ECO:0000313" key="1">
    <source>
        <dbReference type="EnsemblPlants" id="QL04p046258:mrna"/>
    </source>
</evidence>
<accession>A0A7N2LHT4</accession>
<dbReference type="EMBL" id="LRBV02000004">
    <property type="status" value="NOT_ANNOTATED_CDS"/>
    <property type="molecule type" value="Genomic_DNA"/>
</dbReference>
<evidence type="ECO:0000313" key="2">
    <source>
        <dbReference type="Proteomes" id="UP000594261"/>
    </source>
</evidence>
<organism evidence="1 2">
    <name type="scientific">Quercus lobata</name>
    <name type="common">Valley oak</name>
    <dbReference type="NCBI Taxonomy" id="97700"/>
    <lineage>
        <taxon>Eukaryota</taxon>
        <taxon>Viridiplantae</taxon>
        <taxon>Streptophyta</taxon>
        <taxon>Embryophyta</taxon>
        <taxon>Tracheophyta</taxon>
        <taxon>Spermatophyta</taxon>
        <taxon>Magnoliopsida</taxon>
        <taxon>eudicotyledons</taxon>
        <taxon>Gunneridae</taxon>
        <taxon>Pentapetalae</taxon>
        <taxon>rosids</taxon>
        <taxon>fabids</taxon>
        <taxon>Fagales</taxon>
        <taxon>Fagaceae</taxon>
        <taxon>Quercus</taxon>
    </lineage>
</organism>
<reference evidence="1 2" key="1">
    <citation type="journal article" date="2016" name="G3 (Bethesda)">
        <title>First Draft Assembly and Annotation of the Genome of a California Endemic Oak Quercus lobata Nee (Fagaceae).</title>
        <authorList>
            <person name="Sork V.L."/>
            <person name="Fitz-Gibbon S.T."/>
            <person name="Puiu D."/>
            <person name="Crepeau M."/>
            <person name="Gugger P.F."/>
            <person name="Sherman R."/>
            <person name="Stevens K."/>
            <person name="Langley C.H."/>
            <person name="Pellegrini M."/>
            <person name="Salzberg S.L."/>
        </authorList>
    </citation>
    <scope>NUCLEOTIDE SEQUENCE [LARGE SCALE GENOMIC DNA]</scope>
    <source>
        <strain evidence="1 2">cv. SW786</strain>
    </source>
</reference>